<evidence type="ECO:0000313" key="2">
    <source>
        <dbReference type="EMBL" id="KAK4157740.1"/>
    </source>
</evidence>
<name>A0AAN6VWC8_9PEZI</name>
<reference evidence="2" key="1">
    <citation type="journal article" date="2023" name="Mol. Phylogenet. Evol.">
        <title>Genome-scale phylogeny and comparative genomics of the fungal order Sordariales.</title>
        <authorList>
            <person name="Hensen N."/>
            <person name="Bonometti L."/>
            <person name="Westerberg I."/>
            <person name="Brannstrom I.O."/>
            <person name="Guillou S."/>
            <person name="Cros-Aarteil S."/>
            <person name="Calhoun S."/>
            <person name="Haridas S."/>
            <person name="Kuo A."/>
            <person name="Mondo S."/>
            <person name="Pangilinan J."/>
            <person name="Riley R."/>
            <person name="LaButti K."/>
            <person name="Andreopoulos B."/>
            <person name="Lipzen A."/>
            <person name="Chen C."/>
            <person name="Yan M."/>
            <person name="Daum C."/>
            <person name="Ng V."/>
            <person name="Clum A."/>
            <person name="Steindorff A."/>
            <person name="Ohm R.A."/>
            <person name="Martin F."/>
            <person name="Silar P."/>
            <person name="Natvig D.O."/>
            <person name="Lalanne C."/>
            <person name="Gautier V."/>
            <person name="Ament-Velasquez S.L."/>
            <person name="Kruys A."/>
            <person name="Hutchinson M.I."/>
            <person name="Powell A.J."/>
            <person name="Barry K."/>
            <person name="Miller A.N."/>
            <person name="Grigoriev I.V."/>
            <person name="Debuchy R."/>
            <person name="Gladieux P."/>
            <person name="Hiltunen Thoren M."/>
            <person name="Johannesson H."/>
        </authorList>
    </citation>
    <scope>NUCLEOTIDE SEQUENCE</scope>
    <source>
        <strain evidence="2">CBS 538.74</strain>
    </source>
</reference>
<evidence type="ECO:0000256" key="1">
    <source>
        <dbReference type="SAM" id="MobiDB-lite"/>
    </source>
</evidence>
<dbReference type="EMBL" id="MU856846">
    <property type="protein sequence ID" value="KAK4157740.1"/>
    <property type="molecule type" value="Genomic_DNA"/>
</dbReference>
<evidence type="ECO:0000313" key="3">
    <source>
        <dbReference type="Proteomes" id="UP001302745"/>
    </source>
</evidence>
<sequence>MPPPLQLFEYFFDLPPELREQILSYVCVFLRGIMVGGGDNGQSICFPAGAATTRTTAATNGLVGGGRGLEKEEEEQEQEDADPPVNLFLASPILYRDAAHLYYGRNVFHLDFAGEASPWGRKKALRTWSSFTRDDEVAISLANTLNAGGVRRGKRRLEWLLGADPDAASARRRIRSAVVYVTRFGGLVRNVIAPALGDMVLKGGLKSVRVDLFEAGIVRPATGVHLVQRKKDYTGNPALRASLVVLTDPNLERVELRVPEGAHASFWCPFHHQDQGGVSEGGGRARCAALSGNGDGFIEVDIHSLVDACAGDAAEFRIKKVDEFRLKKVDDSGSRS</sequence>
<accession>A0AAN6VWC8</accession>
<organism evidence="2 3">
    <name type="scientific">Chaetomidium leptoderma</name>
    <dbReference type="NCBI Taxonomy" id="669021"/>
    <lineage>
        <taxon>Eukaryota</taxon>
        <taxon>Fungi</taxon>
        <taxon>Dikarya</taxon>
        <taxon>Ascomycota</taxon>
        <taxon>Pezizomycotina</taxon>
        <taxon>Sordariomycetes</taxon>
        <taxon>Sordariomycetidae</taxon>
        <taxon>Sordariales</taxon>
        <taxon>Chaetomiaceae</taxon>
        <taxon>Chaetomidium</taxon>
    </lineage>
</organism>
<protein>
    <submittedName>
        <fullName evidence="2">Uncharacterized protein</fullName>
    </submittedName>
</protein>
<dbReference type="AlphaFoldDB" id="A0AAN6VWC8"/>
<proteinExistence type="predicted"/>
<feature type="region of interest" description="Disordered" evidence="1">
    <location>
        <begin position="59"/>
        <end position="82"/>
    </location>
</feature>
<feature type="compositionally biased region" description="Acidic residues" evidence="1">
    <location>
        <begin position="71"/>
        <end position="82"/>
    </location>
</feature>
<reference evidence="2" key="2">
    <citation type="submission" date="2023-05" db="EMBL/GenBank/DDBJ databases">
        <authorList>
            <consortium name="Lawrence Berkeley National Laboratory"/>
            <person name="Steindorff A."/>
            <person name="Hensen N."/>
            <person name="Bonometti L."/>
            <person name="Westerberg I."/>
            <person name="Brannstrom I.O."/>
            <person name="Guillou S."/>
            <person name="Cros-Aarteil S."/>
            <person name="Calhoun S."/>
            <person name="Haridas S."/>
            <person name="Kuo A."/>
            <person name="Mondo S."/>
            <person name="Pangilinan J."/>
            <person name="Riley R."/>
            <person name="Labutti K."/>
            <person name="Andreopoulos B."/>
            <person name="Lipzen A."/>
            <person name="Chen C."/>
            <person name="Yanf M."/>
            <person name="Daum C."/>
            <person name="Ng V."/>
            <person name="Clum A."/>
            <person name="Ohm R."/>
            <person name="Martin F."/>
            <person name="Silar P."/>
            <person name="Natvig D."/>
            <person name="Lalanne C."/>
            <person name="Gautier V."/>
            <person name="Ament-Velasquez S.L."/>
            <person name="Kruys A."/>
            <person name="Hutchinson M.I."/>
            <person name="Powell A.J."/>
            <person name="Barry K."/>
            <person name="Miller A.N."/>
            <person name="Grigoriev I.V."/>
            <person name="Debuchy R."/>
            <person name="Gladieux P."/>
            <person name="Thoren M.H."/>
            <person name="Johannesson H."/>
        </authorList>
    </citation>
    <scope>NUCLEOTIDE SEQUENCE</scope>
    <source>
        <strain evidence="2">CBS 538.74</strain>
    </source>
</reference>
<keyword evidence="3" id="KW-1185">Reference proteome</keyword>
<dbReference type="Proteomes" id="UP001302745">
    <property type="component" value="Unassembled WGS sequence"/>
</dbReference>
<gene>
    <name evidence="2" type="ORF">C8A00DRAFT_39889</name>
</gene>
<comment type="caution">
    <text evidence="2">The sequence shown here is derived from an EMBL/GenBank/DDBJ whole genome shotgun (WGS) entry which is preliminary data.</text>
</comment>